<name>A0ABP9E0N1_9ACTN</name>
<protein>
    <submittedName>
        <fullName evidence="1">Uncharacterized protein</fullName>
    </submittedName>
</protein>
<reference evidence="2" key="1">
    <citation type="journal article" date="2019" name="Int. J. Syst. Evol. Microbiol.">
        <title>The Global Catalogue of Microorganisms (GCM) 10K type strain sequencing project: providing services to taxonomists for standard genome sequencing and annotation.</title>
        <authorList>
            <consortium name="The Broad Institute Genomics Platform"/>
            <consortium name="The Broad Institute Genome Sequencing Center for Infectious Disease"/>
            <person name="Wu L."/>
            <person name="Ma J."/>
        </authorList>
    </citation>
    <scope>NUCLEOTIDE SEQUENCE [LARGE SCALE GENOMIC DNA]</scope>
    <source>
        <strain evidence="2">JCM 13006</strain>
    </source>
</reference>
<gene>
    <name evidence="1" type="ORF">GCM10023235_49210</name>
</gene>
<sequence>MIPADPYWRPERGVGERVAALVAGREPDADHEVSWYDRVTAVDCGGNLERIARFEIEVWNPEREWFTETELAHLGAALGHPVRQIRAHV</sequence>
<dbReference type="Proteomes" id="UP001501752">
    <property type="component" value="Unassembled WGS sequence"/>
</dbReference>
<accession>A0ABP9E0N1</accession>
<evidence type="ECO:0000313" key="1">
    <source>
        <dbReference type="EMBL" id="GAA4865018.1"/>
    </source>
</evidence>
<evidence type="ECO:0000313" key="2">
    <source>
        <dbReference type="Proteomes" id="UP001501752"/>
    </source>
</evidence>
<comment type="caution">
    <text evidence="1">The sequence shown here is derived from an EMBL/GenBank/DDBJ whole genome shotgun (WGS) entry which is preliminary data.</text>
</comment>
<keyword evidence="2" id="KW-1185">Reference proteome</keyword>
<dbReference type="EMBL" id="BAABIS010000001">
    <property type="protein sequence ID" value="GAA4865018.1"/>
    <property type="molecule type" value="Genomic_DNA"/>
</dbReference>
<organism evidence="1 2">
    <name type="scientific">Kitasatospora terrestris</name>
    <dbReference type="NCBI Taxonomy" id="258051"/>
    <lineage>
        <taxon>Bacteria</taxon>
        <taxon>Bacillati</taxon>
        <taxon>Actinomycetota</taxon>
        <taxon>Actinomycetes</taxon>
        <taxon>Kitasatosporales</taxon>
        <taxon>Streptomycetaceae</taxon>
        <taxon>Kitasatospora</taxon>
    </lineage>
</organism>
<proteinExistence type="predicted"/>